<feature type="compositionally biased region" description="Basic and acidic residues" evidence="1">
    <location>
        <begin position="186"/>
        <end position="195"/>
    </location>
</feature>
<feature type="region of interest" description="Disordered" evidence="1">
    <location>
        <begin position="176"/>
        <end position="195"/>
    </location>
</feature>
<dbReference type="AlphaFoldDB" id="A0A8T2V8F3"/>
<protein>
    <submittedName>
        <fullName evidence="2">Uncharacterized protein</fullName>
    </submittedName>
</protein>
<name>A0A8T2V8F3_CERRI</name>
<dbReference type="Proteomes" id="UP000825935">
    <property type="component" value="Chromosome 2"/>
</dbReference>
<dbReference type="OrthoDB" id="1932339at2759"/>
<accession>A0A8T2V8F3</accession>
<keyword evidence="3" id="KW-1185">Reference proteome</keyword>
<proteinExistence type="predicted"/>
<evidence type="ECO:0000256" key="1">
    <source>
        <dbReference type="SAM" id="MobiDB-lite"/>
    </source>
</evidence>
<gene>
    <name evidence="2" type="ORF">KP509_02G044800</name>
</gene>
<comment type="caution">
    <text evidence="2">The sequence shown here is derived from an EMBL/GenBank/DDBJ whole genome shotgun (WGS) entry which is preliminary data.</text>
</comment>
<evidence type="ECO:0000313" key="2">
    <source>
        <dbReference type="EMBL" id="KAH7443662.1"/>
    </source>
</evidence>
<organism evidence="2 3">
    <name type="scientific">Ceratopteris richardii</name>
    <name type="common">Triangle waterfern</name>
    <dbReference type="NCBI Taxonomy" id="49495"/>
    <lineage>
        <taxon>Eukaryota</taxon>
        <taxon>Viridiplantae</taxon>
        <taxon>Streptophyta</taxon>
        <taxon>Embryophyta</taxon>
        <taxon>Tracheophyta</taxon>
        <taxon>Polypodiopsida</taxon>
        <taxon>Polypodiidae</taxon>
        <taxon>Polypodiales</taxon>
        <taxon>Pteridineae</taxon>
        <taxon>Pteridaceae</taxon>
        <taxon>Parkerioideae</taxon>
        <taxon>Ceratopteris</taxon>
    </lineage>
</organism>
<sequence>MMDDSRVLAELGYKYMWPKLAKFRRLNTDKFPTRQLLICCERRISPSRKIWIGQFCSMAMAAHAHDLIAETWGLPDRHYKSSELLQSKAEELRNDLGDLTVDNRVTKKKITDHAFAYACLFPCSDSKRTLLACFNTWVTLRGPGPKCVVRIQSPPSDDEVALLFYPDDLLPPLITPALSKSSEAPNPRRSDRRQRIDYSQIVGIQDLENAMDVEPDAVSFELMSDPGEVGKIRYIYEQWTWCTRADKNETNKTKWNRPNVPYPLSESSTFLETPTFVSGPRDSRPFSFLNHQIYDNINNLIAMGPKATAYRICEWKGTSLEKFDASQI</sequence>
<reference evidence="2" key="1">
    <citation type="submission" date="2021-08" db="EMBL/GenBank/DDBJ databases">
        <title>WGS assembly of Ceratopteris richardii.</title>
        <authorList>
            <person name="Marchant D.B."/>
            <person name="Chen G."/>
            <person name="Jenkins J."/>
            <person name="Shu S."/>
            <person name="Leebens-Mack J."/>
            <person name="Grimwood J."/>
            <person name="Schmutz J."/>
            <person name="Soltis P."/>
            <person name="Soltis D."/>
            <person name="Chen Z.-H."/>
        </authorList>
    </citation>
    <scope>NUCLEOTIDE SEQUENCE</scope>
    <source>
        <strain evidence="2">Whitten #5841</strain>
        <tissue evidence="2">Leaf</tissue>
    </source>
</reference>
<evidence type="ECO:0000313" key="3">
    <source>
        <dbReference type="Proteomes" id="UP000825935"/>
    </source>
</evidence>
<dbReference type="EMBL" id="CM035407">
    <property type="protein sequence ID" value="KAH7443662.1"/>
    <property type="molecule type" value="Genomic_DNA"/>
</dbReference>